<dbReference type="PANTHER" id="PTHR12298">
    <property type="entry name" value="PCDC2 PROGRAMMED CELL DEATH PROTEIN 2 -RELATED"/>
    <property type="match status" value="1"/>
</dbReference>
<evidence type="ECO:0000313" key="7">
    <source>
        <dbReference type="EMBL" id="RVW59983.1"/>
    </source>
</evidence>
<organism evidence="7 8">
    <name type="scientific">Vitis vinifera</name>
    <name type="common">Grape</name>
    <dbReference type="NCBI Taxonomy" id="29760"/>
    <lineage>
        <taxon>Eukaryota</taxon>
        <taxon>Viridiplantae</taxon>
        <taxon>Streptophyta</taxon>
        <taxon>Embryophyta</taxon>
        <taxon>Tracheophyta</taxon>
        <taxon>Spermatophyta</taxon>
        <taxon>Magnoliopsida</taxon>
        <taxon>eudicotyledons</taxon>
        <taxon>Gunneridae</taxon>
        <taxon>Pentapetalae</taxon>
        <taxon>rosids</taxon>
        <taxon>Vitales</taxon>
        <taxon>Vitaceae</taxon>
        <taxon>Viteae</taxon>
        <taxon>Vitis</taxon>
    </lineage>
</organism>
<name>A0A438FJ09_VITVI</name>
<feature type="domain" description="MYND-type" evidence="6">
    <location>
        <begin position="154"/>
        <end position="191"/>
    </location>
</feature>
<dbReference type="SUPFAM" id="SSF144232">
    <property type="entry name" value="HIT/MYND zinc finger-like"/>
    <property type="match status" value="1"/>
</dbReference>
<dbReference type="PANTHER" id="PTHR12298:SF4">
    <property type="entry name" value="PROGRAMMED CELL DEATH PROTEIN 2"/>
    <property type="match status" value="1"/>
</dbReference>
<proteinExistence type="predicted"/>
<evidence type="ECO:0000256" key="5">
    <source>
        <dbReference type="SAM" id="MobiDB-lite"/>
    </source>
</evidence>
<sequence>MPDEAEMDLDGHSVEEQLKAFQISSLKDEDLDEEEGEAADSNSDVVDDDDCEAEPVTLGKSSLCDICQTPLQFLLQVYAPISEKESTFHRSLFVFMCTSMECILQDKREQWKCPPEKASRSVKVFRCQLPRSNPFYSSEPPRGDGTDKPSGIGVAFCSNFIVQVCSSCRKAHYCSEKHQVMHWRSGHKFVCRQMKTSSESSNSIPVNNRTTSNKLEKVASNTMWSEYEIINEDECEFDIEMSEDNGYSSSLVSNDRSDETFKALLKHFEADDDKKSWTSFQECIGKAPEQVLR</sequence>
<dbReference type="InterPro" id="IPR002893">
    <property type="entry name" value="Znf_MYND"/>
</dbReference>
<dbReference type="EMBL" id="QGNW01000872">
    <property type="protein sequence ID" value="RVW59983.1"/>
    <property type="molecule type" value="Genomic_DNA"/>
</dbReference>
<protein>
    <submittedName>
        <fullName evidence="7">Programmed cell death protein 2</fullName>
    </submittedName>
</protein>
<dbReference type="PROSITE" id="PS50865">
    <property type="entry name" value="ZF_MYND_2"/>
    <property type="match status" value="1"/>
</dbReference>
<gene>
    <name evidence="7" type="primary">Pdcd2_1</name>
    <name evidence="7" type="ORF">CK203_083418</name>
</gene>
<evidence type="ECO:0000256" key="1">
    <source>
        <dbReference type="ARBA" id="ARBA00022723"/>
    </source>
</evidence>
<evidence type="ECO:0000256" key="3">
    <source>
        <dbReference type="ARBA" id="ARBA00022833"/>
    </source>
</evidence>
<evidence type="ECO:0000259" key="6">
    <source>
        <dbReference type="PROSITE" id="PS50865"/>
    </source>
</evidence>
<feature type="compositionally biased region" description="Acidic residues" evidence="5">
    <location>
        <begin position="29"/>
        <end position="38"/>
    </location>
</feature>
<evidence type="ECO:0000256" key="2">
    <source>
        <dbReference type="ARBA" id="ARBA00022771"/>
    </source>
</evidence>
<comment type="caution">
    <text evidence="7">The sequence shown here is derived from an EMBL/GenBank/DDBJ whole genome shotgun (WGS) entry which is preliminary data.</text>
</comment>
<dbReference type="GO" id="GO:0008270">
    <property type="term" value="F:zinc ion binding"/>
    <property type="evidence" value="ECO:0007669"/>
    <property type="project" value="UniProtKB-KW"/>
</dbReference>
<dbReference type="AlphaFoldDB" id="A0A438FJ09"/>
<reference evidence="7 8" key="1">
    <citation type="journal article" date="2018" name="PLoS Genet.">
        <title>Population sequencing reveals clonal diversity and ancestral inbreeding in the grapevine cultivar Chardonnay.</title>
        <authorList>
            <person name="Roach M.J."/>
            <person name="Johnson D.L."/>
            <person name="Bohlmann J."/>
            <person name="van Vuuren H.J."/>
            <person name="Jones S.J."/>
            <person name="Pretorius I.S."/>
            <person name="Schmidt S.A."/>
            <person name="Borneman A.R."/>
        </authorList>
    </citation>
    <scope>NUCLEOTIDE SEQUENCE [LARGE SCALE GENOMIC DNA]</scope>
    <source>
        <strain evidence="8">cv. Chardonnay</strain>
        <tissue evidence="7">Leaf</tissue>
    </source>
</reference>
<evidence type="ECO:0000256" key="4">
    <source>
        <dbReference type="PROSITE-ProRule" id="PRU00134"/>
    </source>
</evidence>
<keyword evidence="1" id="KW-0479">Metal-binding</keyword>
<accession>A0A438FJ09</accession>
<dbReference type="Proteomes" id="UP000288805">
    <property type="component" value="Unassembled WGS sequence"/>
</dbReference>
<keyword evidence="3" id="KW-0862">Zinc</keyword>
<dbReference type="Gene3D" id="6.10.140.2220">
    <property type="match status" value="1"/>
</dbReference>
<keyword evidence="2 4" id="KW-0863">Zinc-finger</keyword>
<feature type="region of interest" description="Disordered" evidence="5">
    <location>
        <begin position="25"/>
        <end position="51"/>
    </location>
</feature>
<dbReference type="Pfam" id="PF01753">
    <property type="entry name" value="zf-MYND"/>
    <property type="match status" value="1"/>
</dbReference>
<evidence type="ECO:0000313" key="8">
    <source>
        <dbReference type="Proteomes" id="UP000288805"/>
    </source>
</evidence>